<dbReference type="SUPFAM" id="SSF48498">
    <property type="entry name" value="Tetracyclin repressor-like, C-terminal domain"/>
    <property type="match status" value="1"/>
</dbReference>
<dbReference type="PRINTS" id="PR00455">
    <property type="entry name" value="HTHTETR"/>
</dbReference>
<dbReference type="EMBL" id="MOBN01000040">
    <property type="protein sequence ID" value="RON23549.1"/>
    <property type="molecule type" value="Genomic_DNA"/>
</dbReference>
<evidence type="ECO:0000256" key="4">
    <source>
        <dbReference type="PROSITE-ProRule" id="PRU00335"/>
    </source>
</evidence>
<dbReference type="InterPro" id="IPR009057">
    <property type="entry name" value="Homeodomain-like_sf"/>
</dbReference>
<evidence type="ECO:0000313" key="7">
    <source>
        <dbReference type="Proteomes" id="UP000284168"/>
    </source>
</evidence>
<organism evidence="6 7">
    <name type="scientific">Pseudomonas lini</name>
    <dbReference type="NCBI Taxonomy" id="163011"/>
    <lineage>
        <taxon>Bacteria</taxon>
        <taxon>Pseudomonadati</taxon>
        <taxon>Pseudomonadota</taxon>
        <taxon>Gammaproteobacteria</taxon>
        <taxon>Pseudomonadales</taxon>
        <taxon>Pseudomonadaceae</taxon>
        <taxon>Pseudomonas</taxon>
    </lineage>
</organism>
<dbReference type="PROSITE" id="PS01081">
    <property type="entry name" value="HTH_TETR_1"/>
    <property type="match status" value="1"/>
</dbReference>
<accession>A0A423IDY1</accession>
<feature type="domain" description="HTH tetR-type" evidence="5">
    <location>
        <begin position="19"/>
        <end position="79"/>
    </location>
</feature>
<dbReference type="GO" id="GO:0003700">
    <property type="term" value="F:DNA-binding transcription factor activity"/>
    <property type="evidence" value="ECO:0007669"/>
    <property type="project" value="TreeGrafter"/>
</dbReference>
<sequence>MIRGALHRHPEGGGYARGEDTRARIVAAALKLFGERGFEAASTRDIATAAGVNAPALRYYFDNKEGVYLACAEHIASRVWEYLSQVVAHGEHVIAENESDEALIDAFCAIQARVVEFMFKSRESSEWQLFIAHGQSGQGPAAGFQIINHRLNEPISTVTNAIIGRLLGRPANDDETRIRSMALSGQLAVFQMMRRTALTSLNWDKVDAERLDLIKRVVIDHTRAVLHAMIIGRSPT</sequence>
<dbReference type="InterPro" id="IPR001647">
    <property type="entry name" value="HTH_TetR"/>
</dbReference>
<keyword evidence="1" id="KW-0805">Transcription regulation</keyword>
<proteinExistence type="predicted"/>
<dbReference type="Pfam" id="PF09209">
    <property type="entry name" value="CecR_C"/>
    <property type="match status" value="1"/>
</dbReference>
<dbReference type="InterPro" id="IPR036271">
    <property type="entry name" value="Tet_transcr_reg_TetR-rel_C_sf"/>
</dbReference>
<dbReference type="Proteomes" id="UP000284168">
    <property type="component" value="Unassembled WGS sequence"/>
</dbReference>
<dbReference type="PANTHER" id="PTHR30055">
    <property type="entry name" value="HTH-TYPE TRANSCRIPTIONAL REGULATOR RUTR"/>
    <property type="match status" value="1"/>
</dbReference>
<evidence type="ECO:0000313" key="6">
    <source>
        <dbReference type="EMBL" id="RON23549.1"/>
    </source>
</evidence>
<reference evidence="6 7" key="1">
    <citation type="submission" date="2016-10" db="EMBL/GenBank/DDBJ databases">
        <title>Comparative genome analysis of multiple Pseudomonas spp. focuses on biocontrol and plant growth promoting traits.</title>
        <authorList>
            <person name="Tao X.-Y."/>
            <person name="Taylor C.G."/>
        </authorList>
    </citation>
    <scope>NUCLEOTIDE SEQUENCE [LARGE SCALE GENOMIC DNA]</scope>
    <source>
        <strain evidence="6 7">48C10</strain>
    </source>
</reference>
<evidence type="ECO:0000256" key="1">
    <source>
        <dbReference type="ARBA" id="ARBA00023015"/>
    </source>
</evidence>
<dbReference type="Gene3D" id="1.10.10.60">
    <property type="entry name" value="Homeodomain-like"/>
    <property type="match status" value="1"/>
</dbReference>
<evidence type="ECO:0000259" key="5">
    <source>
        <dbReference type="PROSITE" id="PS50977"/>
    </source>
</evidence>
<gene>
    <name evidence="6" type="ORF">BK663_22735</name>
</gene>
<dbReference type="RefSeq" id="WP_123722176.1">
    <property type="nucleotide sequence ID" value="NZ_MOBN01000040.1"/>
</dbReference>
<comment type="caution">
    <text evidence="6">The sequence shown here is derived from an EMBL/GenBank/DDBJ whole genome shotgun (WGS) entry which is preliminary data.</text>
</comment>
<dbReference type="Pfam" id="PF00440">
    <property type="entry name" value="TetR_N"/>
    <property type="match status" value="1"/>
</dbReference>
<name>A0A423IDY1_9PSED</name>
<evidence type="ECO:0000256" key="3">
    <source>
        <dbReference type="ARBA" id="ARBA00023163"/>
    </source>
</evidence>
<keyword evidence="2 4" id="KW-0238">DNA-binding</keyword>
<dbReference type="InterPro" id="IPR050109">
    <property type="entry name" value="HTH-type_TetR-like_transc_reg"/>
</dbReference>
<dbReference type="SUPFAM" id="SSF46689">
    <property type="entry name" value="Homeodomain-like"/>
    <property type="match status" value="1"/>
</dbReference>
<dbReference type="InterPro" id="IPR023772">
    <property type="entry name" value="DNA-bd_HTH_TetR-type_CS"/>
</dbReference>
<dbReference type="AlphaFoldDB" id="A0A423IDY1"/>
<protein>
    <recommendedName>
        <fullName evidence="5">HTH tetR-type domain-containing protein</fullName>
    </recommendedName>
</protein>
<dbReference type="InterPro" id="IPR015292">
    <property type="entry name" value="Tscrpt_reg_YbiH_C"/>
</dbReference>
<dbReference type="PANTHER" id="PTHR30055:SF234">
    <property type="entry name" value="HTH-TYPE TRANSCRIPTIONAL REGULATOR BETI"/>
    <property type="match status" value="1"/>
</dbReference>
<dbReference type="Gene3D" id="1.10.357.10">
    <property type="entry name" value="Tetracycline Repressor, domain 2"/>
    <property type="match status" value="1"/>
</dbReference>
<dbReference type="GO" id="GO:0000976">
    <property type="term" value="F:transcription cis-regulatory region binding"/>
    <property type="evidence" value="ECO:0007669"/>
    <property type="project" value="TreeGrafter"/>
</dbReference>
<feature type="DNA-binding region" description="H-T-H motif" evidence="4">
    <location>
        <begin position="42"/>
        <end position="61"/>
    </location>
</feature>
<dbReference type="PROSITE" id="PS50977">
    <property type="entry name" value="HTH_TETR_2"/>
    <property type="match status" value="1"/>
</dbReference>
<keyword evidence="3" id="KW-0804">Transcription</keyword>
<evidence type="ECO:0000256" key="2">
    <source>
        <dbReference type="ARBA" id="ARBA00023125"/>
    </source>
</evidence>